<gene>
    <name evidence="7" type="ORF">SH1V18_22260</name>
</gene>
<dbReference type="SMART" id="SM00342">
    <property type="entry name" value="HTH_ARAC"/>
    <property type="match status" value="1"/>
</dbReference>
<keyword evidence="8" id="KW-1185">Reference proteome</keyword>
<dbReference type="PANTHER" id="PTHR43280:SF28">
    <property type="entry name" value="HTH-TYPE TRANSCRIPTIONAL ACTIVATOR RHAS"/>
    <property type="match status" value="1"/>
</dbReference>
<feature type="coiled-coil region" evidence="4">
    <location>
        <begin position="330"/>
        <end position="357"/>
    </location>
</feature>
<evidence type="ECO:0000256" key="1">
    <source>
        <dbReference type="ARBA" id="ARBA00023015"/>
    </source>
</evidence>
<accession>A0A9W6DE47</accession>
<dbReference type="AlphaFoldDB" id="A0A9W6DE47"/>
<evidence type="ECO:0000313" key="8">
    <source>
        <dbReference type="Proteomes" id="UP001144256"/>
    </source>
</evidence>
<dbReference type="Gene3D" id="1.10.10.60">
    <property type="entry name" value="Homeodomain-like"/>
    <property type="match status" value="2"/>
</dbReference>
<dbReference type="Pfam" id="PF12833">
    <property type="entry name" value="HTH_18"/>
    <property type="match status" value="1"/>
</dbReference>
<proteinExistence type="predicted"/>
<evidence type="ECO:0000256" key="5">
    <source>
        <dbReference type="SAM" id="Phobius"/>
    </source>
</evidence>
<dbReference type="PANTHER" id="PTHR43280">
    <property type="entry name" value="ARAC-FAMILY TRANSCRIPTIONAL REGULATOR"/>
    <property type="match status" value="1"/>
</dbReference>
<comment type="caution">
    <text evidence="7">The sequence shown here is derived from an EMBL/GenBank/DDBJ whole genome shotgun (WGS) entry which is preliminary data.</text>
</comment>
<protein>
    <recommendedName>
        <fullName evidence="6">HTH araC/xylS-type domain-containing protein</fullName>
    </recommendedName>
</protein>
<evidence type="ECO:0000256" key="4">
    <source>
        <dbReference type="SAM" id="Coils"/>
    </source>
</evidence>
<evidence type="ECO:0000259" key="6">
    <source>
        <dbReference type="PROSITE" id="PS01124"/>
    </source>
</evidence>
<sequence length="730" mass="85497">MVRGKYKKKLNTVFLLVFTLIILSFMSIFLKIVFDNRSKEYEATIINTIKTTLNNSQIKLEVINSALDLVTESDEAKSWSESDNNEMFYLGALKMQYKIKKSSSKVNNVNFQISATFLDEDSLVITPVSSETKDYYFNENLNLSQKEIKEIYNHFNENSSYMAFTIKNSNGTSQICYITKKEYRKRDILYFTTINYNSFVEENLENDWYLCNNSGIFAMKNDAKIPSDEIFKAFQNSELKSNKFIYKDNNVFKQSFYNIDWILLYSYKDKNIDTAMIFIYFMIPFVLLTLLSIFLSRIITNKLYRPIKEVLDDFFSDDSSQKDVDEFKILKQNSNMIKNLNQQLKVAISERNNLIVQRLNRDLLFGININKSIYKDQLMKDDNYCVAVLEFLNNPYEDVGDNIFLYKNEILVYTQDVNTLRYANINYYTCAIIIQCDQVKDAITMIHSLLETVEIDYDYDIRVAISNVAYGTKKIKECFEESKKILEYKFLYNQRTILTMKQIKEDLDQNSYYYPLVIENKLIHSVLGGDINAVEIFNELINENGAGEKLSPKAFKNLIFAIIGTISRIVQELKIDSHVFLKDNDDFSTLSDQWNRKDIIPKLRNILEEILLYVNNNKKDSENSIAEEMLSYIHEYYSEDIMLVDMAKKMNVSEKYCGILFKKAVGDNYKNYLNNYRIEKAKEIMYSNTKIKVSTLAKQVGFNSSNTFIRVFTKYTGMTPKAFSEQIKQL</sequence>
<dbReference type="InterPro" id="IPR009057">
    <property type="entry name" value="Homeodomain-like_sf"/>
</dbReference>
<dbReference type="GO" id="GO:0003700">
    <property type="term" value="F:DNA-binding transcription factor activity"/>
    <property type="evidence" value="ECO:0007669"/>
    <property type="project" value="InterPro"/>
</dbReference>
<keyword evidence="5" id="KW-0812">Transmembrane</keyword>
<reference evidence="7" key="1">
    <citation type="submission" date="2022-06" db="EMBL/GenBank/DDBJ databases">
        <title>Vallitalea longa sp. nov., an anaerobic bacterium isolated from marine sediment.</title>
        <authorList>
            <person name="Hirano S."/>
            <person name="Terahara T."/>
            <person name="Mori K."/>
            <person name="Hamada M."/>
            <person name="Matsumoto R."/>
            <person name="Kobayashi T."/>
        </authorList>
    </citation>
    <scope>NUCLEOTIDE SEQUENCE</scope>
    <source>
        <strain evidence="7">SH18-1</strain>
    </source>
</reference>
<feature type="transmembrane region" description="Helical" evidence="5">
    <location>
        <begin position="275"/>
        <end position="295"/>
    </location>
</feature>
<evidence type="ECO:0000256" key="3">
    <source>
        <dbReference type="ARBA" id="ARBA00023163"/>
    </source>
</evidence>
<keyword evidence="4" id="KW-0175">Coiled coil</keyword>
<evidence type="ECO:0000256" key="2">
    <source>
        <dbReference type="ARBA" id="ARBA00023125"/>
    </source>
</evidence>
<dbReference type="PROSITE" id="PS01124">
    <property type="entry name" value="HTH_ARAC_FAMILY_2"/>
    <property type="match status" value="1"/>
</dbReference>
<dbReference type="RefSeq" id="WP_281815403.1">
    <property type="nucleotide sequence ID" value="NZ_BRLB01000005.1"/>
</dbReference>
<keyword evidence="2" id="KW-0238">DNA-binding</keyword>
<keyword evidence="3" id="KW-0804">Transcription</keyword>
<dbReference type="GO" id="GO:0043565">
    <property type="term" value="F:sequence-specific DNA binding"/>
    <property type="evidence" value="ECO:0007669"/>
    <property type="project" value="InterPro"/>
</dbReference>
<evidence type="ECO:0000313" key="7">
    <source>
        <dbReference type="EMBL" id="GKX29746.1"/>
    </source>
</evidence>
<keyword evidence="1" id="KW-0805">Transcription regulation</keyword>
<dbReference type="Proteomes" id="UP001144256">
    <property type="component" value="Unassembled WGS sequence"/>
</dbReference>
<organism evidence="7 8">
    <name type="scientific">Vallitalea longa</name>
    <dbReference type="NCBI Taxonomy" id="2936439"/>
    <lineage>
        <taxon>Bacteria</taxon>
        <taxon>Bacillati</taxon>
        <taxon>Bacillota</taxon>
        <taxon>Clostridia</taxon>
        <taxon>Lachnospirales</taxon>
        <taxon>Vallitaleaceae</taxon>
        <taxon>Vallitalea</taxon>
    </lineage>
</organism>
<keyword evidence="5" id="KW-1133">Transmembrane helix</keyword>
<dbReference type="InterPro" id="IPR018060">
    <property type="entry name" value="HTH_AraC"/>
</dbReference>
<feature type="transmembrane region" description="Helical" evidence="5">
    <location>
        <begin position="12"/>
        <end position="34"/>
    </location>
</feature>
<dbReference type="SUPFAM" id="SSF46689">
    <property type="entry name" value="Homeodomain-like"/>
    <property type="match status" value="1"/>
</dbReference>
<name>A0A9W6DE47_9FIRM</name>
<dbReference type="EMBL" id="BRLB01000005">
    <property type="protein sequence ID" value="GKX29746.1"/>
    <property type="molecule type" value="Genomic_DNA"/>
</dbReference>
<keyword evidence="5" id="KW-0472">Membrane</keyword>
<feature type="domain" description="HTH araC/xylS-type" evidence="6">
    <location>
        <begin position="627"/>
        <end position="726"/>
    </location>
</feature>